<gene>
    <name evidence="2" type="ORF">DEX24_07580</name>
</gene>
<evidence type="ECO:0000313" key="2">
    <source>
        <dbReference type="EMBL" id="PWI25459.1"/>
    </source>
</evidence>
<dbReference type="PANTHER" id="PTHR14119:SF3">
    <property type="entry name" value="ISOCHORISMATASE DOMAIN-CONTAINING PROTEIN 2"/>
    <property type="match status" value="1"/>
</dbReference>
<dbReference type="Proteomes" id="UP000245938">
    <property type="component" value="Unassembled WGS sequence"/>
</dbReference>
<comment type="caution">
    <text evidence="2">The sequence shown here is derived from an EMBL/GenBank/DDBJ whole genome shotgun (WGS) entry which is preliminary data.</text>
</comment>
<dbReference type="RefSeq" id="WP_109305819.1">
    <property type="nucleotide sequence ID" value="NZ_BJUF01000044.1"/>
</dbReference>
<keyword evidence="2" id="KW-0378">Hydrolase</keyword>
<dbReference type="InterPro" id="IPR050993">
    <property type="entry name" value="Isochorismatase_domain"/>
</dbReference>
<evidence type="ECO:0000259" key="1">
    <source>
        <dbReference type="Pfam" id="PF00857"/>
    </source>
</evidence>
<evidence type="ECO:0000313" key="3">
    <source>
        <dbReference type="Proteomes" id="UP000245938"/>
    </source>
</evidence>
<dbReference type="SUPFAM" id="SSF52499">
    <property type="entry name" value="Isochorismatase-like hydrolases"/>
    <property type="match status" value="1"/>
</dbReference>
<organism evidence="2 3">
    <name type="scientific">Kurthia sibirica</name>
    <dbReference type="NCBI Taxonomy" id="202750"/>
    <lineage>
        <taxon>Bacteria</taxon>
        <taxon>Bacillati</taxon>
        <taxon>Bacillota</taxon>
        <taxon>Bacilli</taxon>
        <taxon>Bacillales</taxon>
        <taxon>Caryophanaceae</taxon>
        <taxon>Kurthia</taxon>
    </lineage>
</organism>
<protein>
    <submittedName>
        <fullName evidence="2">Hydrolase</fullName>
    </submittedName>
</protein>
<dbReference type="EMBL" id="QFVR01000008">
    <property type="protein sequence ID" value="PWI25459.1"/>
    <property type="molecule type" value="Genomic_DNA"/>
</dbReference>
<dbReference type="Gene3D" id="3.40.50.850">
    <property type="entry name" value="Isochorismatase-like"/>
    <property type="match status" value="1"/>
</dbReference>
<keyword evidence="3" id="KW-1185">Reference proteome</keyword>
<dbReference type="Pfam" id="PF00857">
    <property type="entry name" value="Isochorismatase"/>
    <property type="match status" value="1"/>
</dbReference>
<accession>A0A2U3ALS1</accession>
<dbReference type="OrthoDB" id="9789777at2"/>
<proteinExistence type="predicted"/>
<reference evidence="2 3" key="1">
    <citation type="submission" date="2018-05" db="EMBL/GenBank/DDBJ databases">
        <title>Kurthia sibirica genome sequence.</title>
        <authorList>
            <person name="Maclea K.S."/>
            <person name="Goen A.E."/>
        </authorList>
    </citation>
    <scope>NUCLEOTIDE SEQUENCE [LARGE SCALE GENOMIC DNA]</scope>
    <source>
        <strain evidence="2 3">ATCC 49154</strain>
    </source>
</reference>
<dbReference type="AlphaFoldDB" id="A0A2U3ALS1"/>
<sequence length="177" mass="19520">MNLEQTAVVVIDVQGKLATLMNNADHTVRKITQLIQGANVLELPVLWLEQYPKGLGPTVDTVAAEMIGTPIEKITFSAWRTDEFKKALIASGKKQVLLCGIEAHICVFQTARDLKNAGFIVEVLADATDSRTAIDYQIALTRLQQEHILLTSVEMALFDLVEVASGEQFKKISKIVK</sequence>
<name>A0A2U3ALS1_9BACL</name>
<dbReference type="GO" id="GO:0016787">
    <property type="term" value="F:hydrolase activity"/>
    <property type="evidence" value="ECO:0007669"/>
    <property type="project" value="UniProtKB-KW"/>
</dbReference>
<dbReference type="PANTHER" id="PTHR14119">
    <property type="entry name" value="HYDROLASE"/>
    <property type="match status" value="1"/>
</dbReference>
<feature type="domain" description="Isochorismatase-like" evidence="1">
    <location>
        <begin position="6"/>
        <end position="152"/>
    </location>
</feature>
<dbReference type="InterPro" id="IPR036380">
    <property type="entry name" value="Isochorismatase-like_sf"/>
</dbReference>
<dbReference type="InterPro" id="IPR000868">
    <property type="entry name" value="Isochorismatase-like_dom"/>
</dbReference>